<accession>A0ABT1QVS5</accession>
<dbReference type="Proteomes" id="UP001165498">
    <property type="component" value="Unassembled WGS sequence"/>
</dbReference>
<keyword evidence="1" id="KW-0732">Signal</keyword>
<reference evidence="2" key="1">
    <citation type="submission" date="2022-07" db="EMBL/GenBank/DDBJ databases">
        <title>Tahibacter sp., a new gammaproteobacterium isolated from the silt sample collected at pig farm.</title>
        <authorList>
            <person name="Chen H."/>
        </authorList>
    </citation>
    <scope>NUCLEOTIDE SEQUENCE</scope>
    <source>
        <strain evidence="2">P2K</strain>
    </source>
</reference>
<dbReference type="SUPFAM" id="SSF63829">
    <property type="entry name" value="Calcium-dependent phosphotriesterase"/>
    <property type="match status" value="2"/>
</dbReference>
<dbReference type="EMBL" id="JANFQO010000016">
    <property type="protein sequence ID" value="MCQ4166382.1"/>
    <property type="molecule type" value="Genomic_DNA"/>
</dbReference>
<protein>
    <submittedName>
        <fullName evidence="2">Uncharacterized protein</fullName>
    </submittedName>
</protein>
<name>A0ABT1QVS5_9GAMM</name>
<dbReference type="RefSeq" id="WP_255915572.1">
    <property type="nucleotide sequence ID" value="NZ_JANFQO010000016.1"/>
</dbReference>
<dbReference type="InterPro" id="IPR011044">
    <property type="entry name" value="Quino_amine_DH_bsu"/>
</dbReference>
<feature type="chain" id="PRO_5045641851" evidence="1">
    <location>
        <begin position="33"/>
        <end position="1083"/>
    </location>
</feature>
<keyword evidence="3" id="KW-1185">Reference proteome</keyword>
<dbReference type="SUPFAM" id="SSF50969">
    <property type="entry name" value="YVTN repeat-like/Quinoprotein amine dehydrogenase"/>
    <property type="match status" value="1"/>
</dbReference>
<evidence type="ECO:0000313" key="2">
    <source>
        <dbReference type="EMBL" id="MCQ4166382.1"/>
    </source>
</evidence>
<sequence>MKEETSKWGFMARIRLTLLPALVIAASAPAHADWRQLAPQPQQALHPGDYLPGKNGTLWSLDGYGVSLTQPDGASRVVLRSPDRTYFEGNVLPDGGILLRDDCLLERLDGRGQRSWSLTDLPRYTCADVAVHSDGSFWLSHEQQLLAYDAHGQRRATIESDNTTLDFDALVTLANGDVVAARKANWTAQTETAAISRYARSGAAAWSWTSTEAWQINHVTLSSDGDILAEMQKPQINRPGAAWVQPALQRWSPSGQLLWSLPLPAPDGVILGIVPAANGESYVLASNSFGADDATLHRVLRVTREGSVRWQEAVRCQWFSPSQIAAEGNDGFALLCNLGQNRVELRRWNASGQSGSAVELGALKSARSLYRLDADSLLANGFSNSNLTLRIGRDDTVAPYPPGGYPLQPAPTQLTGQYLAADGSSYVATQEHRYEPESYDLTRYAADGRRLWSITRPRAYDGFDQLSIRAAGNKVCIAEPGPLSDNTIPSQLACFNHRDGSLAWSVTLPPRGLVCAFRTLGDGRVVSVVGTPSTQTSMRASVQSYSADGRLITDTDAGDIECRSTIDATGRATVVSSTSIAQYEPDGRRNYRVPRESGIELRTYLLTSSDDGSAWLVDGPYGEPRTIRALRPDGSTRWLMPSGLAPGPLYGDYAISATSDAVYLFQTTDLGRGILQSRLLSLDAASGTQRWKHDFTNLTPQVSNAAQFAVSPDGSRVVLARAGFDRLHLKRLDAQSGLLEQQRFIAANTYRRGVRALALDARGTARLTMNLLDDSAGRTAALLSIDHVGTPAPPIRLDQPGIGGAWWSPYANGEGIVLDWIAPQRTLFGAWFTYTSAGGNDPAQLRWYTIQAGNVAANATSVQLPILETTGGNFDAGPPASPIQVGTAQLHFTDCDNGTLDYRFDAGHNDGASGTITLSRLTPATGSCILADGSTRPGAGAKPPQGGFDARMSGTWFEEATSGQGLQFTVQPGGVFFAPWFTYDPQGQGNDANREHWFTLQGSLAGAANGEAEVLIAQSLGGVFDRVPTYNGFAVGKASIRMTACDKARVDYRFDDSERAGSFRKRSGTLELTKIGGCAAAVP</sequence>
<proteinExistence type="predicted"/>
<evidence type="ECO:0000313" key="3">
    <source>
        <dbReference type="Proteomes" id="UP001165498"/>
    </source>
</evidence>
<evidence type="ECO:0000256" key="1">
    <source>
        <dbReference type="SAM" id="SignalP"/>
    </source>
</evidence>
<organism evidence="2 3">
    <name type="scientific">Tahibacter harae</name>
    <dbReference type="NCBI Taxonomy" id="2963937"/>
    <lineage>
        <taxon>Bacteria</taxon>
        <taxon>Pseudomonadati</taxon>
        <taxon>Pseudomonadota</taxon>
        <taxon>Gammaproteobacteria</taxon>
        <taxon>Lysobacterales</taxon>
        <taxon>Rhodanobacteraceae</taxon>
        <taxon>Tahibacter</taxon>
    </lineage>
</organism>
<feature type="signal peptide" evidence="1">
    <location>
        <begin position="1"/>
        <end position="32"/>
    </location>
</feature>
<comment type="caution">
    <text evidence="2">The sequence shown here is derived from an EMBL/GenBank/DDBJ whole genome shotgun (WGS) entry which is preliminary data.</text>
</comment>
<gene>
    <name evidence="2" type="ORF">NM961_16810</name>
</gene>